<evidence type="ECO:0000256" key="1">
    <source>
        <dbReference type="ARBA" id="ARBA00023015"/>
    </source>
</evidence>
<evidence type="ECO:0000313" key="5">
    <source>
        <dbReference type="EMBL" id="GGZ33134.1"/>
    </source>
</evidence>
<organism evidence="5 6">
    <name type="scientific">Echinicola pacifica</name>
    <dbReference type="NCBI Taxonomy" id="346377"/>
    <lineage>
        <taxon>Bacteria</taxon>
        <taxon>Pseudomonadati</taxon>
        <taxon>Bacteroidota</taxon>
        <taxon>Cytophagia</taxon>
        <taxon>Cytophagales</taxon>
        <taxon>Cyclobacteriaceae</taxon>
        <taxon>Echinicola</taxon>
    </lineage>
</organism>
<dbReference type="PROSITE" id="PS50932">
    <property type="entry name" value="HTH_LACI_2"/>
    <property type="match status" value="1"/>
</dbReference>
<name>A0A918Q653_9BACT</name>
<feature type="domain" description="HTH lacI-type" evidence="4">
    <location>
        <begin position="6"/>
        <end position="60"/>
    </location>
</feature>
<dbReference type="GO" id="GO:0003700">
    <property type="term" value="F:DNA-binding transcription factor activity"/>
    <property type="evidence" value="ECO:0007669"/>
    <property type="project" value="TreeGrafter"/>
</dbReference>
<dbReference type="InterPro" id="IPR010982">
    <property type="entry name" value="Lambda_DNA-bd_dom_sf"/>
</dbReference>
<keyword evidence="2" id="KW-0238">DNA-binding</keyword>
<dbReference type="EMBL" id="BMWX01000004">
    <property type="protein sequence ID" value="GGZ33134.1"/>
    <property type="molecule type" value="Genomic_DNA"/>
</dbReference>
<dbReference type="Pfam" id="PF13377">
    <property type="entry name" value="Peripla_BP_3"/>
    <property type="match status" value="1"/>
</dbReference>
<dbReference type="SUPFAM" id="SSF47413">
    <property type="entry name" value="lambda repressor-like DNA-binding domains"/>
    <property type="match status" value="1"/>
</dbReference>
<dbReference type="Gene3D" id="3.40.50.2300">
    <property type="match status" value="2"/>
</dbReference>
<dbReference type="CDD" id="cd06267">
    <property type="entry name" value="PBP1_LacI_sugar_binding-like"/>
    <property type="match status" value="1"/>
</dbReference>
<dbReference type="RefSeq" id="WP_018475866.1">
    <property type="nucleotide sequence ID" value="NZ_BMWX01000004.1"/>
</dbReference>
<proteinExistence type="predicted"/>
<keyword evidence="6" id="KW-1185">Reference proteome</keyword>
<dbReference type="InterPro" id="IPR000843">
    <property type="entry name" value="HTH_LacI"/>
</dbReference>
<reference evidence="5" key="1">
    <citation type="journal article" date="2014" name="Int. J. Syst. Evol. Microbiol.">
        <title>Complete genome sequence of Corynebacterium casei LMG S-19264T (=DSM 44701T), isolated from a smear-ripened cheese.</title>
        <authorList>
            <consortium name="US DOE Joint Genome Institute (JGI-PGF)"/>
            <person name="Walter F."/>
            <person name="Albersmeier A."/>
            <person name="Kalinowski J."/>
            <person name="Ruckert C."/>
        </authorList>
    </citation>
    <scope>NUCLEOTIDE SEQUENCE</scope>
    <source>
        <strain evidence="5">KCTC 12368</strain>
    </source>
</reference>
<dbReference type="PANTHER" id="PTHR30146:SF109">
    <property type="entry name" value="HTH-TYPE TRANSCRIPTIONAL REGULATOR GALS"/>
    <property type="match status" value="1"/>
</dbReference>
<reference evidence="5" key="2">
    <citation type="submission" date="2020-09" db="EMBL/GenBank/DDBJ databases">
        <authorList>
            <person name="Sun Q."/>
            <person name="Kim S."/>
        </authorList>
    </citation>
    <scope>NUCLEOTIDE SEQUENCE</scope>
    <source>
        <strain evidence="5">KCTC 12368</strain>
    </source>
</reference>
<protein>
    <submittedName>
        <fullName evidence="5">LacI family transcriptional regulator</fullName>
    </submittedName>
</protein>
<evidence type="ECO:0000259" key="4">
    <source>
        <dbReference type="PROSITE" id="PS50932"/>
    </source>
</evidence>
<dbReference type="SMART" id="SM00354">
    <property type="entry name" value="HTH_LACI"/>
    <property type="match status" value="1"/>
</dbReference>
<dbReference type="CDD" id="cd01392">
    <property type="entry name" value="HTH_LacI"/>
    <property type="match status" value="1"/>
</dbReference>
<keyword evidence="1" id="KW-0805">Transcription regulation</keyword>
<sequence length="346" mass="38508">MKRRQSTITDIAKNLKIAPSTVSRALKDSPSISKDTKEAVNRVAKELNYKPNMLAVSLLNKETKIIGVMVPEITSYFFATIINGIQDLLDEAGYKLIICQSNESYEEEQKLIDTLSLSQVDGLLVSPASKTSDFSHFENFRAAGMPVVIFDRDCPDFEADKVLVDDYDGALQAVSYLLASGCRRIAHIAGPQNLTTCQHRKQGYLDALTSFEGATLEPLIVEVEGFTSDFGEQGMEHLLEQGDYPDAIFAINDAVAIGAMAIIRKKDLKIPDDISVVGFDDEPYSQYFHPSLTTVWQPVYDLGVLSARLLLKQLRQTSEVSPISYRFELLKPELILRDSSKKIPMD</sequence>
<dbReference type="InterPro" id="IPR046335">
    <property type="entry name" value="LacI/GalR-like_sensor"/>
</dbReference>
<dbReference type="Pfam" id="PF00356">
    <property type="entry name" value="LacI"/>
    <property type="match status" value="1"/>
</dbReference>
<evidence type="ECO:0000256" key="2">
    <source>
        <dbReference type="ARBA" id="ARBA00023125"/>
    </source>
</evidence>
<keyword evidence="3" id="KW-0804">Transcription</keyword>
<dbReference type="GO" id="GO:0000976">
    <property type="term" value="F:transcription cis-regulatory region binding"/>
    <property type="evidence" value="ECO:0007669"/>
    <property type="project" value="TreeGrafter"/>
</dbReference>
<gene>
    <name evidence="5" type="ORF">GCM10007049_28460</name>
</gene>
<dbReference type="InterPro" id="IPR028082">
    <property type="entry name" value="Peripla_BP_I"/>
</dbReference>
<dbReference type="Gene3D" id="1.10.260.40">
    <property type="entry name" value="lambda repressor-like DNA-binding domains"/>
    <property type="match status" value="1"/>
</dbReference>
<dbReference type="AlphaFoldDB" id="A0A918Q653"/>
<evidence type="ECO:0000313" key="6">
    <source>
        <dbReference type="Proteomes" id="UP000619457"/>
    </source>
</evidence>
<evidence type="ECO:0000256" key="3">
    <source>
        <dbReference type="ARBA" id="ARBA00023163"/>
    </source>
</evidence>
<dbReference type="PANTHER" id="PTHR30146">
    <property type="entry name" value="LACI-RELATED TRANSCRIPTIONAL REPRESSOR"/>
    <property type="match status" value="1"/>
</dbReference>
<comment type="caution">
    <text evidence="5">The sequence shown here is derived from an EMBL/GenBank/DDBJ whole genome shotgun (WGS) entry which is preliminary data.</text>
</comment>
<accession>A0A918Q653</accession>
<dbReference type="SUPFAM" id="SSF53822">
    <property type="entry name" value="Periplasmic binding protein-like I"/>
    <property type="match status" value="1"/>
</dbReference>
<dbReference type="Proteomes" id="UP000619457">
    <property type="component" value="Unassembled WGS sequence"/>
</dbReference>